<name>A0A7J5BCG4_9MICO</name>
<proteinExistence type="predicted"/>
<dbReference type="Proteomes" id="UP000433493">
    <property type="component" value="Unassembled WGS sequence"/>
</dbReference>
<dbReference type="EMBL" id="WBKB01000002">
    <property type="protein sequence ID" value="KAB1643889.1"/>
    <property type="molecule type" value="Genomic_DNA"/>
</dbReference>
<feature type="transmembrane region" description="Helical" evidence="1">
    <location>
        <begin position="241"/>
        <end position="263"/>
    </location>
</feature>
<evidence type="ECO:0000256" key="1">
    <source>
        <dbReference type="SAM" id="Phobius"/>
    </source>
</evidence>
<sequence>MTDTSEITAQQYVDRANALYDFGRKPDSILELRKGLSTYPDDPELLSLLSSREFFDGHADEGVTAAKATLTVRPADYRATTVLLEHAVREQRFDEAKQFAKLQVATYPEWGPSYLNLAHVQLNTAWAANRDGKPTPEQQQAWGEEVAANTRKGLELDPEGEETLRRATHLLKDINLKAEAVQTLERGLALYPTSEALQLLASSLQAKDDIEESKILLGVLADNPQQLGAARKLNDNIWARVQYLAAVVPWMLAVLLIVAAFVPESTSGPTTRTERQFIEVFIVVPFAALFAVTRFKRKALPKGYLRRMFSRVWWVWLSFILIAISSALMLLVSLILVLRLQPGTMEHSGPYMGGIAGIIGFVAVVTITAELLLLWARFRSEAKNRLYPVGEQSLTATKYELKHSTWLLVRVGVGLLFALFPLFGAGLANRPETLSAFAAVAIAIMAPPLVRMTWLLARFVNVPGQSARANIIGVIAGLASLIAIVLTSWFTYQHILHDDPPPTPWELEMREQQEKWNDVGKVDIPEFDSNNYTVPEITVEPYDFGTP</sequence>
<evidence type="ECO:0000313" key="2">
    <source>
        <dbReference type="EMBL" id="KAB1643889.1"/>
    </source>
</evidence>
<dbReference type="Gene3D" id="1.25.40.10">
    <property type="entry name" value="Tetratricopeptide repeat domain"/>
    <property type="match status" value="1"/>
</dbReference>
<feature type="transmembrane region" description="Helical" evidence="1">
    <location>
        <begin position="313"/>
        <end position="338"/>
    </location>
</feature>
<dbReference type="RefSeq" id="WP_158051393.1">
    <property type="nucleotide sequence ID" value="NZ_WBKB01000002.1"/>
</dbReference>
<keyword evidence="1" id="KW-1133">Transmembrane helix</keyword>
<keyword evidence="3" id="KW-1185">Reference proteome</keyword>
<feature type="transmembrane region" description="Helical" evidence="1">
    <location>
        <begin position="407"/>
        <end position="428"/>
    </location>
</feature>
<evidence type="ECO:0000313" key="3">
    <source>
        <dbReference type="Proteomes" id="UP000433493"/>
    </source>
</evidence>
<gene>
    <name evidence="2" type="ORF">F8O05_03545</name>
</gene>
<evidence type="ECO:0008006" key="4">
    <source>
        <dbReference type="Google" id="ProtNLM"/>
    </source>
</evidence>
<feature type="transmembrane region" description="Helical" evidence="1">
    <location>
        <begin position="350"/>
        <end position="376"/>
    </location>
</feature>
<feature type="transmembrane region" description="Helical" evidence="1">
    <location>
        <begin position="469"/>
        <end position="492"/>
    </location>
</feature>
<accession>A0A7J5BCG4</accession>
<keyword evidence="1" id="KW-0812">Transmembrane</keyword>
<organism evidence="2 3">
    <name type="scientific">Gulosibacter chungangensis</name>
    <dbReference type="NCBI Taxonomy" id="979746"/>
    <lineage>
        <taxon>Bacteria</taxon>
        <taxon>Bacillati</taxon>
        <taxon>Actinomycetota</taxon>
        <taxon>Actinomycetes</taxon>
        <taxon>Micrococcales</taxon>
        <taxon>Microbacteriaceae</taxon>
        <taxon>Gulosibacter</taxon>
    </lineage>
</organism>
<dbReference type="OrthoDB" id="5024164at2"/>
<comment type="caution">
    <text evidence="2">The sequence shown here is derived from an EMBL/GenBank/DDBJ whole genome shotgun (WGS) entry which is preliminary data.</text>
</comment>
<dbReference type="SUPFAM" id="SSF48452">
    <property type="entry name" value="TPR-like"/>
    <property type="match status" value="1"/>
</dbReference>
<feature type="transmembrane region" description="Helical" evidence="1">
    <location>
        <begin position="275"/>
        <end position="292"/>
    </location>
</feature>
<feature type="transmembrane region" description="Helical" evidence="1">
    <location>
        <begin position="434"/>
        <end position="457"/>
    </location>
</feature>
<dbReference type="InterPro" id="IPR011990">
    <property type="entry name" value="TPR-like_helical_dom_sf"/>
</dbReference>
<dbReference type="AlphaFoldDB" id="A0A7J5BCG4"/>
<keyword evidence="1" id="KW-0472">Membrane</keyword>
<reference evidence="2 3" key="1">
    <citation type="submission" date="2019-09" db="EMBL/GenBank/DDBJ databases">
        <title>Phylogeny of genus Pseudoclavibacter and closely related genus.</title>
        <authorList>
            <person name="Li Y."/>
        </authorList>
    </citation>
    <scope>NUCLEOTIDE SEQUENCE [LARGE SCALE GENOMIC DNA]</scope>
    <source>
        <strain evidence="2 3">KCTC 13959</strain>
    </source>
</reference>
<protein>
    <recommendedName>
        <fullName evidence="4">Tetratricopeptide repeat protein</fullName>
    </recommendedName>
</protein>